<dbReference type="CDD" id="cd16630">
    <property type="entry name" value="RING-HC_RBR_RNF216"/>
    <property type="match status" value="1"/>
</dbReference>
<keyword evidence="2" id="KW-0808">Transferase</keyword>
<evidence type="ECO:0000256" key="6">
    <source>
        <dbReference type="ARBA" id="ARBA00022786"/>
    </source>
</evidence>
<keyword evidence="5" id="KW-0863">Zinc-finger</keyword>
<feature type="region of interest" description="Disordered" evidence="8">
    <location>
        <begin position="489"/>
        <end position="566"/>
    </location>
</feature>
<dbReference type="Pfam" id="PF26200">
    <property type="entry name" value="Rcat_RNF216"/>
    <property type="match status" value="1"/>
</dbReference>
<evidence type="ECO:0000256" key="7">
    <source>
        <dbReference type="ARBA" id="ARBA00022833"/>
    </source>
</evidence>
<comment type="caution">
    <text evidence="10">The sequence shown here is derived from an EMBL/GenBank/DDBJ whole genome shotgun (WGS) entry which is preliminary data.</text>
</comment>
<keyword evidence="11" id="KW-1185">Reference proteome</keyword>
<dbReference type="PANTHER" id="PTHR22770:SF47">
    <property type="entry name" value="E3 UBIQUITIN-PROTEIN LIGASE RNF216"/>
    <property type="match status" value="1"/>
</dbReference>
<evidence type="ECO:0000256" key="5">
    <source>
        <dbReference type="ARBA" id="ARBA00022771"/>
    </source>
</evidence>
<dbReference type="InterPro" id="IPR047545">
    <property type="entry name" value="BRcat_RBR_RNF216"/>
</dbReference>
<dbReference type="InterPro" id="IPR047544">
    <property type="entry name" value="RING-HC_RBR_RNF216"/>
</dbReference>
<sequence length="847" mass="94459">MDDEVVCVDREVRHACIRKIVAVFPDVCVRHVVAIMSKLGCGADANAIINHMVDQEEAGQPYQRAGAAKDLKRKRMADDDDAEEEDRARCNYLNPGREPHALGRRHVDLICNLINVDYPGVPVFVIMAALANNRDHLFPAYVAVYEMLRDKDDGHAWKSKPRLPSGQYSPENIEQRILASADPAQRETLTELRAARQKVAFMERQHRAKLELESADKENFDQHQAKGLVKECECCFMDHAINRLVHCNGETAHWFCLKCAYNQAKELSGLTRYELTCMSTDGCDAGFSHSERHKFLDEKLTAALDKIEQEAVLRLTDIEGLVHCPFCPFAAVCGPATEDREFRCQRPECQKVSCRLCSEETHIPLSCEEAKRDRRALSARHTVEEARSEALIRKCNKCGTPFIKEQGCNKMRCPRAGCHNLQCYVCSQNCDDYQHFNDAARGGRRGNCPLFDDSEMRHARDVDNAERETLRKMTATNPDIDPEQLKFRMSDKVNRDDEAKRRGVEMDNNLPPAPAPAPAPRPAPPAPRQPIQHAVAMQQAQQRVQQAQQRANQRIEQASQRARAVHRRIEQENQDRLQVPHALRLALATQQPPSLPHWLQYVPRTQREAATQQWTQNLPFLAGAGLVARVEDAPWPQPHGQPHRQPRRAAVVARQAVQDLFNGVLRRGHNVTGAARDLPANQAVPTGQAAGGGLLAQAQRPMPASGLYGLGEGFQHGDIGQGQAQQVAAPATQAAHGNVGPGLPIAPEIHLFPASQQEWDGIYRRGFLPWQQNPPAPGYTGSQPWLMGYGVSHLPPWRMDNGFVTDPAAGNLVPRYPPGATLYGNGGVLYGEPSNMRQIGKGAERNR</sequence>
<dbReference type="EMBL" id="NRSZ01000782">
    <property type="protein sequence ID" value="PNY25271.1"/>
    <property type="molecule type" value="Genomic_DNA"/>
</dbReference>
<dbReference type="InterPro" id="IPR051628">
    <property type="entry name" value="LUBAC_E3_Ligases"/>
</dbReference>
<feature type="compositionally biased region" description="Pro residues" evidence="8">
    <location>
        <begin position="511"/>
        <end position="528"/>
    </location>
</feature>
<dbReference type="PANTHER" id="PTHR22770">
    <property type="entry name" value="UBIQUITIN CONJUGATING ENZYME 7 INTERACTING PROTEIN-RELATED"/>
    <property type="match status" value="1"/>
</dbReference>
<feature type="compositionally biased region" description="Basic and acidic residues" evidence="8">
    <location>
        <begin position="489"/>
        <end position="505"/>
    </location>
</feature>
<evidence type="ECO:0000313" key="11">
    <source>
        <dbReference type="Proteomes" id="UP000236621"/>
    </source>
</evidence>
<evidence type="ECO:0000256" key="8">
    <source>
        <dbReference type="SAM" id="MobiDB-lite"/>
    </source>
</evidence>
<dbReference type="Proteomes" id="UP000236621">
    <property type="component" value="Unassembled WGS sequence"/>
</dbReference>
<dbReference type="STRING" id="45235.A0A2K3QCM7"/>
<dbReference type="PROSITE" id="PS51873">
    <property type="entry name" value="TRIAD"/>
    <property type="match status" value="1"/>
</dbReference>
<keyword evidence="7" id="KW-0862">Zinc</keyword>
<dbReference type="SUPFAM" id="SSF57850">
    <property type="entry name" value="RING/U-box"/>
    <property type="match status" value="1"/>
</dbReference>
<dbReference type="OrthoDB" id="10009520at2759"/>
<evidence type="ECO:0000313" key="10">
    <source>
        <dbReference type="EMBL" id="PNY25271.1"/>
    </source>
</evidence>
<proteinExistence type="predicted"/>
<feature type="domain" description="RING-type" evidence="9">
    <location>
        <begin position="228"/>
        <end position="446"/>
    </location>
</feature>
<name>A0A2K3QCM7_9HYPO</name>
<reference evidence="10 11" key="1">
    <citation type="submission" date="2017-08" db="EMBL/GenBank/DDBJ databases">
        <title>Harnessing the power of phylogenomics to disentangle the directionality and signatures of interkingdom host jumping in the parasitic fungal genus Tolypocladium.</title>
        <authorList>
            <person name="Quandt C.A."/>
            <person name="Patterson W."/>
            <person name="Spatafora J.W."/>
        </authorList>
    </citation>
    <scope>NUCLEOTIDE SEQUENCE [LARGE SCALE GENOMIC DNA]</scope>
    <source>
        <strain evidence="10 11">CBS 113982</strain>
    </source>
</reference>
<dbReference type="GO" id="GO:0016740">
    <property type="term" value="F:transferase activity"/>
    <property type="evidence" value="ECO:0007669"/>
    <property type="project" value="UniProtKB-KW"/>
</dbReference>
<dbReference type="Gene3D" id="1.20.120.1750">
    <property type="match status" value="1"/>
</dbReference>
<feature type="region of interest" description="Disordered" evidence="8">
    <location>
        <begin position="59"/>
        <end position="89"/>
    </location>
</feature>
<keyword evidence="4" id="KW-0677">Repeat</keyword>
<evidence type="ECO:0000256" key="1">
    <source>
        <dbReference type="ARBA" id="ARBA00004906"/>
    </source>
</evidence>
<dbReference type="InterPro" id="IPR044066">
    <property type="entry name" value="TRIAD_supradom"/>
</dbReference>
<keyword evidence="6" id="KW-0833">Ubl conjugation pathway</keyword>
<accession>A0A2K3QCM7</accession>
<dbReference type="InterPro" id="IPR047546">
    <property type="entry name" value="Rcat_RBR_RNF216"/>
</dbReference>
<keyword evidence="3" id="KW-0479">Metal-binding</keyword>
<evidence type="ECO:0000256" key="4">
    <source>
        <dbReference type="ARBA" id="ARBA00022737"/>
    </source>
</evidence>
<dbReference type="CDD" id="cd20353">
    <property type="entry name" value="Rcat_RBR_RNF216"/>
    <property type="match status" value="1"/>
</dbReference>
<gene>
    <name evidence="10" type="ORF">TCAP_04788</name>
</gene>
<evidence type="ECO:0000256" key="3">
    <source>
        <dbReference type="ARBA" id="ARBA00022723"/>
    </source>
</evidence>
<evidence type="ECO:0000256" key="2">
    <source>
        <dbReference type="ARBA" id="ARBA00022679"/>
    </source>
</evidence>
<comment type="pathway">
    <text evidence="1">Protein modification; protein ubiquitination.</text>
</comment>
<dbReference type="GO" id="GO:0008270">
    <property type="term" value="F:zinc ion binding"/>
    <property type="evidence" value="ECO:0007669"/>
    <property type="project" value="UniProtKB-KW"/>
</dbReference>
<evidence type="ECO:0000259" key="9">
    <source>
        <dbReference type="PROSITE" id="PS51873"/>
    </source>
</evidence>
<organism evidence="10 11">
    <name type="scientific">Tolypocladium capitatum</name>
    <dbReference type="NCBI Taxonomy" id="45235"/>
    <lineage>
        <taxon>Eukaryota</taxon>
        <taxon>Fungi</taxon>
        <taxon>Dikarya</taxon>
        <taxon>Ascomycota</taxon>
        <taxon>Pezizomycotina</taxon>
        <taxon>Sordariomycetes</taxon>
        <taxon>Hypocreomycetidae</taxon>
        <taxon>Hypocreales</taxon>
        <taxon>Ophiocordycipitaceae</taxon>
        <taxon>Tolypocladium</taxon>
    </lineage>
</organism>
<feature type="compositionally biased region" description="Low complexity" evidence="8">
    <location>
        <begin position="532"/>
        <end position="558"/>
    </location>
</feature>
<protein>
    <submittedName>
        <fullName evidence="10">E3 ubiquitin-protein ligase</fullName>
    </submittedName>
</protein>
<dbReference type="AlphaFoldDB" id="A0A2K3QCM7"/>
<dbReference type="CDD" id="cd20339">
    <property type="entry name" value="BRcat_RBR_RNF216"/>
    <property type="match status" value="1"/>
</dbReference>